<dbReference type="InterPro" id="IPR046955">
    <property type="entry name" value="PHR1-like"/>
</dbReference>
<dbReference type="InterPro" id="IPR025756">
    <property type="entry name" value="Myb_CC_LHEQLE"/>
</dbReference>
<proteinExistence type="inferred from homology"/>
<keyword evidence="6" id="KW-0539">Nucleus</keyword>
<organism evidence="9 10">
    <name type="scientific">Linum trigynum</name>
    <dbReference type="NCBI Taxonomy" id="586398"/>
    <lineage>
        <taxon>Eukaryota</taxon>
        <taxon>Viridiplantae</taxon>
        <taxon>Streptophyta</taxon>
        <taxon>Embryophyta</taxon>
        <taxon>Tracheophyta</taxon>
        <taxon>Spermatophyta</taxon>
        <taxon>Magnoliopsida</taxon>
        <taxon>eudicotyledons</taxon>
        <taxon>Gunneridae</taxon>
        <taxon>Pentapetalae</taxon>
        <taxon>rosids</taxon>
        <taxon>fabids</taxon>
        <taxon>Malpighiales</taxon>
        <taxon>Linaceae</taxon>
        <taxon>Linum</taxon>
    </lineage>
</organism>
<dbReference type="FunFam" id="1.10.10.60:FF:000002">
    <property type="entry name" value="Myb family transcription factor"/>
    <property type="match status" value="1"/>
</dbReference>
<evidence type="ECO:0000256" key="1">
    <source>
        <dbReference type="ARBA" id="ARBA00004123"/>
    </source>
</evidence>
<keyword evidence="5" id="KW-0804">Transcription</keyword>
<dbReference type="InterPro" id="IPR006447">
    <property type="entry name" value="Myb_dom_plants"/>
</dbReference>
<evidence type="ECO:0000256" key="2">
    <source>
        <dbReference type="ARBA" id="ARBA00006783"/>
    </source>
</evidence>
<feature type="compositionally biased region" description="Polar residues" evidence="7">
    <location>
        <begin position="422"/>
        <end position="450"/>
    </location>
</feature>
<dbReference type="EMBL" id="OZ034818">
    <property type="protein sequence ID" value="CAL1386746.1"/>
    <property type="molecule type" value="Genomic_DNA"/>
</dbReference>
<feature type="region of interest" description="Disordered" evidence="7">
    <location>
        <begin position="422"/>
        <end position="507"/>
    </location>
</feature>
<accession>A0AAV2EL85</accession>
<dbReference type="PROSITE" id="PS51294">
    <property type="entry name" value="HTH_MYB"/>
    <property type="match status" value="1"/>
</dbReference>
<dbReference type="InterPro" id="IPR017930">
    <property type="entry name" value="Myb_dom"/>
</dbReference>
<evidence type="ECO:0000313" key="9">
    <source>
        <dbReference type="EMBL" id="CAL1386746.1"/>
    </source>
</evidence>
<dbReference type="SUPFAM" id="SSF46689">
    <property type="entry name" value="Homeodomain-like"/>
    <property type="match status" value="1"/>
</dbReference>
<comment type="similarity">
    <text evidence="2">Belongs to the MYB-CC family.</text>
</comment>
<reference evidence="9 10" key="1">
    <citation type="submission" date="2024-04" db="EMBL/GenBank/DDBJ databases">
        <authorList>
            <person name="Fracassetti M."/>
        </authorList>
    </citation>
    <scope>NUCLEOTIDE SEQUENCE [LARGE SCALE GENOMIC DNA]</scope>
</reference>
<evidence type="ECO:0000256" key="5">
    <source>
        <dbReference type="ARBA" id="ARBA00023163"/>
    </source>
</evidence>
<dbReference type="GO" id="GO:0003700">
    <property type="term" value="F:DNA-binding transcription factor activity"/>
    <property type="evidence" value="ECO:0007669"/>
    <property type="project" value="InterPro"/>
</dbReference>
<dbReference type="Proteomes" id="UP001497516">
    <property type="component" value="Chromosome 5"/>
</dbReference>
<dbReference type="NCBIfam" id="TIGR01557">
    <property type="entry name" value="myb_SHAQKYF"/>
    <property type="match status" value="1"/>
</dbReference>
<evidence type="ECO:0000256" key="7">
    <source>
        <dbReference type="SAM" id="MobiDB-lite"/>
    </source>
</evidence>
<sequence length="507" mass="54654">MKSHAVVSLMKTDSPGGVTGPFCTPLSPIHNFFGAESDGNSALTNECSSSRSSPFIRTDSLNSHNGLRLSTAEPETYNIKSGPDSPLSFGSQVHHSKSTFQRSSMFCTSLYSSSTSSLSSEAGRQLGKLPFLPLPPACSLSTSGVASTKSPPLFSEDVSNTYDEDQSDAFMKDFLNLAGDTSEGSFHGVSCASGASEFTEQLELQFLSDELDIAITDHGENPRVDDIYETPETFSKPVTVTTSNQNLTSAGPPVDVLSGQPSPMGASAHKPRMRWTPELHESFLAAVNKLDGADKATPKGVLKLMNVSGLTIYHVKSHLQKYRLAKYLPEKKEEKKPSSLEDKKPALGSLEFDGRRKGSLQISEALRMQIEVQKQLHEQLEVQRSLQLRIEEHARYLEKILEEQYKAGNALLSPKTLSAASLTTDVPSQESEGLLQPTSSSADAPQPQSGDESKADSTAASSPPPSAKLQGPSGGEEEMVEGRKQECKKRSRVEGEEEVAAEVATPL</sequence>
<evidence type="ECO:0000313" key="10">
    <source>
        <dbReference type="Proteomes" id="UP001497516"/>
    </source>
</evidence>
<comment type="subcellular location">
    <subcellularLocation>
        <location evidence="1">Nucleus</location>
    </subcellularLocation>
</comment>
<dbReference type="PANTHER" id="PTHR31499">
    <property type="entry name" value="MYB FAMILY TRANSCRIPTION FACTOR PHL11"/>
    <property type="match status" value="1"/>
</dbReference>
<dbReference type="Gene3D" id="1.10.10.60">
    <property type="entry name" value="Homeodomain-like"/>
    <property type="match status" value="1"/>
</dbReference>
<dbReference type="Pfam" id="PF14379">
    <property type="entry name" value="Myb_CC_LHEQLE"/>
    <property type="match status" value="1"/>
</dbReference>
<dbReference type="PANTHER" id="PTHR31499:SF80">
    <property type="entry name" value="HTH MYB-TYPE DOMAIN-CONTAINING PROTEIN"/>
    <property type="match status" value="1"/>
</dbReference>
<evidence type="ECO:0000259" key="8">
    <source>
        <dbReference type="PROSITE" id="PS51294"/>
    </source>
</evidence>
<keyword evidence="4" id="KW-0175">Coiled coil</keyword>
<dbReference type="AlphaFoldDB" id="A0AAV2EL85"/>
<keyword evidence="10" id="KW-1185">Reference proteome</keyword>
<name>A0AAV2EL85_9ROSI</name>
<feature type="region of interest" description="Disordered" evidence="7">
    <location>
        <begin position="331"/>
        <end position="352"/>
    </location>
</feature>
<dbReference type="GO" id="GO:0003677">
    <property type="term" value="F:DNA binding"/>
    <property type="evidence" value="ECO:0007669"/>
    <property type="project" value="InterPro"/>
</dbReference>
<dbReference type="InterPro" id="IPR001005">
    <property type="entry name" value="SANT/Myb"/>
</dbReference>
<evidence type="ECO:0000256" key="6">
    <source>
        <dbReference type="ARBA" id="ARBA00023242"/>
    </source>
</evidence>
<dbReference type="GO" id="GO:0005634">
    <property type="term" value="C:nucleus"/>
    <property type="evidence" value="ECO:0007669"/>
    <property type="project" value="UniProtKB-SubCell"/>
</dbReference>
<dbReference type="Pfam" id="PF00249">
    <property type="entry name" value="Myb_DNA-binding"/>
    <property type="match status" value="1"/>
</dbReference>
<feature type="region of interest" description="Disordered" evidence="7">
    <location>
        <begin position="242"/>
        <end position="270"/>
    </location>
</feature>
<keyword evidence="3" id="KW-0805">Transcription regulation</keyword>
<evidence type="ECO:0000256" key="4">
    <source>
        <dbReference type="ARBA" id="ARBA00023054"/>
    </source>
</evidence>
<dbReference type="InterPro" id="IPR009057">
    <property type="entry name" value="Homeodomain-like_sf"/>
</dbReference>
<gene>
    <name evidence="9" type="ORF">LTRI10_LOCUS27769</name>
</gene>
<feature type="domain" description="HTH myb-type" evidence="8">
    <location>
        <begin position="267"/>
        <end position="327"/>
    </location>
</feature>
<protein>
    <recommendedName>
        <fullName evidence="8">HTH myb-type domain-containing protein</fullName>
    </recommendedName>
</protein>
<feature type="compositionally biased region" description="Basic and acidic residues" evidence="7">
    <location>
        <begin position="331"/>
        <end position="345"/>
    </location>
</feature>
<evidence type="ECO:0000256" key="3">
    <source>
        <dbReference type="ARBA" id="ARBA00023015"/>
    </source>
</evidence>